<dbReference type="EMBL" id="GDKB01000006">
    <property type="protein sequence ID" value="JAP38490.1"/>
    <property type="molecule type" value="Transcribed_RNA"/>
</dbReference>
<feature type="transmembrane region" description="Helical" evidence="8">
    <location>
        <begin position="92"/>
        <end position="112"/>
    </location>
</feature>
<dbReference type="GO" id="GO:0005886">
    <property type="term" value="C:plasma membrane"/>
    <property type="evidence" value="ECO:0007669"/>
    <property type="project" value="UniProtKB-SubCell"/>
</dbReference>
<feature type="transmembrane region" description="Helical" evidence="8">
    <location>
        <begin position="325"/>
        <end position="347"/>
    </location>
</feature>
<keyword evidence="4 8" id="KW-1133">Transmembrane helix</keyword>
<evidence type="ECO:0000256" key="2">
    <source>
        <dbReference type="ARBA" id="ARBA00022475"/>
    </source>
</evidence>
<evidence type="ECO:0000256" key="1">
    <source>
        <dbReference type="ARBA" id="ARBA00004651"/>
    </source>
</evidence>
<dbReference type="GO" id="GO:0050909">
    <property type="term" value="P:sensory perception of taste"/>
    <property type="evidence" value="ECO:0007669"/>
    <property type="project" value="InterPro"/>
</dbReference>
<keyword evidence="3 8" id="KW-0812">Transmembrane</keyword>
<reference evidence="9" key="1">
    <citation type="journal article" date="2016" name="Sci. Rep.">
        <title>The chemosensory receptors of codling moth Cydia pomonella-expression in larvae and adults.</title>
        <authorList>
            <person name="Walker W.B.III."/>
            <person name="Gonzalez F."/>
            <person name="Garczynski S.F."/>
            <person name="Witzgall P."/>
        </authorList>
    </citation>
    <scope>NUCLEOTIDE SEQUENCE</scope>
</reference>
<comment type="similarity">
    <text evidence="8">Belongs to the insect chemoreceptor superfamily. Gustatory receptor (GR) family.</text>
</comment>
<feature type="transmembrane region" description="Helical" evidence="8">
    <location>
        <begin position="404"/>
        <end position="424"/>
    </location>
</feature>
<evidence type="ECO:0000256" key="3">
    <source>
        <dbReference type="ARBA" id="ARBA00022692"/>
    </source>
</evidence>
<dbReference type="PANTHER" id="PTHR21143:SF133">
    <property type="entry name" value="GUSTATORY AND PHEROMONE RECEPTOR 32A-RELATED"/>
    <property type="match status" value="1"/>
</dbReference>
<dbReference type="InterPro" id="IPR013604">
    <property type="entry name" value="7TM_chemorcpt"/>
</dbReference>
<feature type="transmembrane region" description="Helical" evidence="8">
    <location>
        <begin position="144"/>
        <end position="165"/>
    </location>
</feature>
<dbReference type="GO" id="GO:0030424">
    <property type="term" value="C:axon"/>
    <property type="evidence" value="ECO:0007669"/>
    <property type="project" value="TreeGrafter"/>
</dbReference>
<dbReference type="GO" id="GO:0008049">
    <property type="term" value="P:male courtship behavior"/>
    <property type="evidence" value="ECO:0007669"/>
    <property type="project" value="TreeGrafter"/>
</dbReference>
<proteinExistence type="inferred from homology"/>
<evidence type="ECO:0000256" key="4">
    <source>
        <dbReference type="ARBA" id="ARBA00022989"/>
    </source>
</evidence>
<dbReference type="AlphaFoldDB" id="A0A0V0J148"/>
<keyword evidence="7 8" id="KW-0807">Transducer</keyword>
<feature type="transmembrane region" description="Helical" evidence="8">
    <location>
        <begin position="295"/>
        <end position="316"/>
    </location>
</feature>
<keyword evidence="5 8" id="KW-0472">Membrane</keyword>
<gene>
    <name evidence="9" type="primary">GR</name>
</gene>
<keyword evidence="6 8" id="KW-0675">Receptor</keyword>
<sequence>EGPRICIDVPPVCVVSGALALLLRASSYAGVCPLRFTQTHDGWRPSPSAPLAAVQRLIMTIFNALMLAAFILDICQEPGQYIRIGETTLKMFVWCSDMLLMMMIASVAVYMAPKRMNHLVHMLDQLRQVSTELKMNPSARNEKIKSIAIVFIPLWAASILIADFYSFLGPLMNGKMWYIMCMYGPYYVGNFMGILVLLQWSCAVLAVHATVVAVNDELATLRRAKFDLGPTTTLEDLLRPPKPERNTLVGCFTKPAKSPGNSMTLPQAQATIRRLAFSHERISELMRQLNASNGVFLMFVLMSTFIRLVLTPYYLLQRFDHDERILYELLLQINWTLFHVITLLLTIEPCHWTQEQRERTQILLSHLIVHLAPKCERLSKELDQFAKQILLSGAKYMPLGVYTLARPLMATILGGVTTYLVIIIQFQKISDQL</sequence>
<evidence type="ECO:0000256" key="5">
    <source>
        <dbReference type="ARBA" id="ARBA00023136"/>
    </source>
</evidence>
<comment type="function">
    <text evidence="8">Gustatory receptor which mediates acceptance or avoidance behavior, depending on its substrates.</text>
</comment>
<dbReference type="GO" id="GO:0030425">
    <property type="term" value="C:dendrite"/>
    <property type="evidence" value="ECO:0007669"/>
    <property type="project" value="TreeGrafter"/>
</dbReference>
<organism evidence="9">
    <name type="scientific">Cydia pomonella</name>
    <name type="common">Codling moth</name>
    <dbReference type="NCBI Taxonomy" id="82600"/>
    <lineage>
        <taxon>Eukaryota</taxon>
        <taxon>Metazoa</taxon>
        <taxon>Ecdysozoa</taxon>
        <taxon>Arthropoda</taxon>
        <taxon>Hexapoda</taxon>
        <taxon>Insecta</taxon>
        <taxon>Pterygota</taxon>
        <taxon>Neoptera</taxon>
        <taxon>Endopterygota</taxon>
        <taxon>Lepidoptera</taxon>
        <taxon>Glossata</taxon>
        <taxon>Ditrysia</taxon>
        <taxon>Tortricoidea</taxon>
        <taxon>Tortricidae</taxon>
        <taxon>Olethreutinae</taxon>
        <taxon>Grapholitini</taxon>
        <taxon>Cydia</taxon>
    </lineage>
</organism>
<dbReference type="PANTHER" id="PTHR21143">
    <property type="entry name" value="INVERTEBRATE GUSTATORY RECEPTOR"/>
    <property type="match status" value="1"/>
</dbReference>
<evidence type="ECO:0000256" key="6">
    <source>
        <dbReference type="ARBA" id="ARBA00023170"/>
    </source>
</evidence>
<evidence type="ECO:0000256" key="7">
    <source>
        <dbReference type="ARBA" id="ARBA00023224"/>
    </source>
</evidence>
<dbReference type="GO" id="GO:0043025">
    <property type="term" value="C:neuronal cell body"/>
    <property type="evidence" value="ECO:0007669"/>
    <property type="project" value="TreeGrafter"/>
</dbReference>
<protein>
    <recommendedName>
        <fullName evidence="8">Gustatory receptor</fullName>
    </recommendedName>
</protein>
<name>A0A0V0J148_CYDPO</name>
<feature type="transmembrane region" description="Helical" evidence="8">
    <location>
        <begin position="186"/>
        <end position="211"/>
    </location>
</feature>
<evidence type="ECO:0000256" key="8">
    <source>
        <dbReference type="RuleBase" id="RU363108"/>
    </source>
</evidence>
<feature type="non-terminal residue" evidence="9">
    <location>
        <position position="1"/>
    </location>
</feature>
<evidence type="ECO:0000313" key="9">
    <source>
        <dbReference type="EMBL" id="JAP38490.1"/>
    </source>
</evidence>
<feature type="transmembrane region" description="Helical" evidence="8">
    <location>
        <begin position="53"/>
        <end position="72"/>
    </location>
</feature>
<dbReference type="GO" id="GO:0007635">
    <property type="term" value="P:chemosensory behavior"/>
    <property type="evidence" value="ECO:0007669"/>
    <property type="project" value="TreeGrafter"/>
</dbReference>
<dbReference type="Pfam" id="PF08395">
    <property type="entry name" value="7tm_7"/>
    <property type="match status" value="1"/>
</dbReference>
<accession>A0A0V0J148</accession>
<comment type="subcellular location">
    <subcellularLocation>
        <location evidence="1 8">Cell membrane</location>
        <topology evidence="1 8">Multi-pass membrane protein</topology>
    </subcellularLocation>
</comment>
<dbReference type="GO" id="GO:0007165">
    <property type="term" value="P:signal transduction"/>
    <property type="evidence" value="ECO:0007669"/>
    <property type="project" value="UniProtKB-KW"/>
</dbReference>
<keyword evidence="2 8" id="KW-1003">Cell membrane</keyword>